<protein>
    <submittedName>
        <fullName evidence="2">Uncharacterized protein</fullName>
    </submittedName>
</protein>
<proteinExistence type="predicted"/>
<dbReference type="AlphaFoldDB" id="A0A6A6WN34"/>
<reference evidence="2" key="1">
    <citation type="journal article" date="2020" name="Stud. Mycol.">
        <title>101 Dothideomycetes genomes: a test case for predicting lifestyles and emergence of pathogens.</title>
        <authorList>
            <person name="Haridas S."/>
            <person name="Albert R."/>
            <person name="Binder M."/>
            <person name="Bloem J."/>
            <person name="Labutti K."/>
            <person name="Salamov A."/>
            <person name="Andreopoulos B."/>
            <person name="Baker S."/>
            <person name="Barry K."/>
            <person name="Bills G."/>
            <person name="Bluhm B."/>
            <person name="Cannon C."/>
            <person name="Castanera R."/>
            <person name="Culley D."/>
            <person name="Daum C."/>
            <person name="Ezra D."/>
            <person name="Gonzalez J."/>
            <person name="Henrissat B."/>
            <person name="Kuo A."/>
            <person name="Liang C."/>
            <person name="Lipzen A."/>
            <person name="Lutzoni F."/>
            <person name="Magnuson J."/>
            <person name="Mondo S."/>
            <person name="Nolan M."/>
            <person name="Ohm R."/>
            <person name="Pangilinan J."/>
            <person name="Park H.-J."/>
            <person name="Ramirez L."/>
            <person name="Alfaro M."/>
            <person name="Sun H."/>
            <person name="Tritt A."/>
            <person name="Yoshinaga Y."/>
            <person name="Zwiers L.-H."/>
            <person name="Turgeon B."/>
            <person name="Goodwin S."/>
            <person name="Spatafora J."/>
            <person name="Crous P."/>
            <person name="Grigoriev I."/>
        </authorList>
    </citation>
    <scope>NUCLEOTIDE SEQUENCE</scope>
    <source>
        <strain evidence="2">CBS 109.77</strain>
    </source>
</reference>
<sequence>MTTPAEELAYVMALKPMILSDARALYSAYGLTSRKATFDVMTSRHLGAYQASLIMYPDLDDSTHWTMMFEGLRCTNMGAAMKMLWDGIQTGIGEVRDMQLRLFMCPPSTTAMTPSAPTPTGEDDAASVETPKAAASPRSSACTEFPVTEKSEDV</sequence>
<evidence type="ECO:0000256" key="1">
    <source>
        <dbReference type="SAM" id="MobiDB-lite"/>
    </source>
</evidence>
<dbReference type="OrthoDB" id="3799183at2759"/>
<dbReference type="EMBL" id="MU003017">
    <property type="protein sequence ID" value="KAF2785475.1"/>
    <property type="molecule type" value="Genomic_DNA"/>
</dbReference>
<feature type="region of interest" description="Disordered" evidence="1">
    <location>
        <begin position="109"/>
        <end position="154"/>
    </location>
</feature>
<feature type="compositionally biased region" description="Low complexity" evidence="1">
    <location>
        <begin position="109"/>
        <end position="120"/>
    </location>
</feature>
<evidence type="ECO:0000313" key="2">
    <source>
        <dbReference type="EMBL" id="KAF2785475.1"/>
    </source>
</evidence>
<name>A0A6A6WN34_9PLEO</name>
<gene>
    <name evidence="2" type="ORF">K505DRAFT_369218</name>
</gene>
<accession>A0A6A6WN34</accession>
<organism evidence="2 3">
    <name type="scientific">Melanomma pulvis-pyrius CBS 109.77</name>
    <dbReference type="NCBI Taxonomy" id="1314802"/>
    <lineage>
        <taxon>Eukaryota</taxon>
        <taxon>Fungi</taxon>
        <taxon>Dikarya</taxon>
        <taxon>Ascomycota</taxon>
        <taxon>Pezizomycotina</taxon>
        <taxon>Dothideomycetes</taxon>
        <taxon>Pleosporomycetidae</taxon>
        <taxon>Pleosporales</taxon>
        <taxon>Melanommataceae</taxon>
        <taxon>Melanomma</taxon>
    </lineage>
</organism>
<keyword evidence="3" id="KW-1185">Reference proteome</keyword>
<dbReference type="Proteomes" id="UP000799757">
    <property type="component" value="Unassembled WGS sequence"/>
</dbReference>
<evidence type="ECO:0000313" key="3">
    <source>
        <dbReference type="Proteomes" id="UP000799757"/>
    </source>
</evidence>